<protein>
    <recommendedName>
        <fullName evidence="5">Lipoprotein</fullName>
    </recommendedName>
</protein>
<feature type="compositionally biased region" description="Acidic residues" evidence="1">
    <location>
        <begin position="95"/>
        <end position="114"/>
    </location>
</feature>
<dbReference type="EMBL" id="JAAGXA010000016">
    <property type="protein sequence ID" value="NEN80186.1"/>
    <property type="molecule type" value="Genomic_DNA"/>
</dbReference>
<name>A0A6P0HNK3_9ACTN</name>
<evidence type="ECO:0000313" key="4">
    <source>
        <dbReference type="Proteomes" id="UP000468687"/>
    </source>
</evidence>
<dbReference type="RefSeq" id="WP_163773915.1">
    <property type="nucleotide sequence ID" value="NZ_JAAGXA010000016.1"/>
</dbReference>
<comment type="caution">
    <text evidence="3">The sequence shown here is derived from an EMBL/GenBank/DDBJ whole genome shotgun (WGS) entry which is preliminary data.</text>
</comment>
<keyword evidence="4" id="KW-1185">Reference proteome</keyword>
<feature type="signal peptide" evidence="2">
    <location>
        <begin position="1"/>
        <end position="21"/>
    </location>
</feature>
<dbReference type="PROSITE" id="PS51257">
    <property type="entry name" value="PROKAR_LIPOPROTEIN"/>
    <property type="match status" value="1"/>
</dbReference>
<evidence type="ECO:0000313" key="3">
    <source>
        <dbReference type="EMBL" id="NEN80186.1"/>
    </source>
</evidence>
<evidence type="ECO:0008006" key="5">
    <source>
        <dbReference type="Google" id="ProtNLM"/>
    </source>
</evidence>
<accession>A0A6P0HNK3</accession>
<keyword evidence="2" id="KW-0732">Signal</keyword>
<reference evidence="3 4" key="1">
    <citation type="journal article" date="2014" name="Int. J. Syst. Evol. Microbiol.">
        <title>Nocardioides zeae sp. nov., isolated from the stem of Zea mays.</title>
        <authorList>
            <person name="Glaeser S.P."/>
            <person name="McInroy J.A."/>
            <person name="Busse H.J."/>
            <person name="Kampfer P."/>
        </authorList>
    </citation>
    <scope>NUCLEOTIDE SEQUENCE [LARGE SCALE GENOMIC DNA]</scope>
    <source>
        <strain evidence="3 4">JCM 30728</strain>
    </source>
</reference>
<proteinExistence type="predicted"/>
<feature type="region of interest" description="Disordered" evidence="1">
    <location>
        <begin position="93"/>
        <end position="120"/>
    </location>
</feature>
<feature type="chain" id="PRO_5039196689" description="Lipoprotein" evidence="2">
    <location>
        <begin position="22"/>
        <end position="133"/>
    </location>
</feature>
<sequence length="133" mass="13964">MKRVLSVAALVLAGASLTACGGGVDAPTDASKDDFCGVAGGTSVLEYFDEENQEFNAKEYGDALAEVGTPEGISDDAREGFEIAVKELRDAGDGLSEDDLNDLDDDKISEDDNDKVDAFGDYTSDTCGEEGMF</sequence>
<organism evidence="3 4">
    <name type="scientific">Nocardioides zeae</name>
    <dbReference type="NCBI Taxonomy" id="1457234"/>
    <lineage>
        <taxon>Bacteria</taxon>
        <taxon>Bacillati</taxon>
        <taxon>Actinomycetota</taxon>
        <taxon>Actinomycetes</taxon>
        <taxon>Propionibacteriales</taxon>
        <taxon>Nocardioidaceae</taxon>
        <taxon>Nocardioides</taxon>
    </lineage>
</organism>
<evidence type="ECO:0000256" key="1">
    <source>
        <dbReference type="SAM" id="MobiDB-lite"/>
    </source>
</evidence>
<gene>
    <name evidence="3" type="ORF">G3T38_18150</name>
</gene>
<dbReference type="AlphaFoldDB" id="A0A6P0HNK3"/>
<evidence type="ECO:0000256" key="2">
    <source>
        <dbReference type="SAM" id="SignalP"/>
    </source>
</evidence>
<dbReference type="Proteomes" id="UP000468687">
    <property type="component" value="Unassembled WGS sequence"/>
</dbReference>